<reference evidence="1" key="1">
    <citation type="journal article" date="2014" name="Int. J. Syst. Evol. Microbiol.">
        <title>Complete genome sequence of Corynebacterium casei LMG S-19264T (=DSM 44701T), isolated from a smear-ripened cheese.</title>
        <authorList>
            <consortium name="US DOE Joint Genome Institute (JGI-PGF)"/>
            <person name="Walter F."/>
            <person name="Albersmeier A."/>
            <person name="Kalinowski J."/>
            <person name="Ruckert C."/>
        </authorList>
    </citation>
    <scope>NUCLEOTIDE SEQUENCE</scope>
    <source>
        <strain evidence="1">CGMCC 1.12827</strain>
    </source>
</reference>
<dbReference type="InterPro" id="IPR010035">
    <property type="entry name" value="Thi_S"/>
</dbReference>
<dbReference type="InterPro" id="IPR012675">
    <property type="entry name" value="Beta-grasp_dom_sf"/>
</dbReference>
<dbReference type="RefSeq" id="WP_308421408.1">
    <property type="nucleotide sequence ID" value="NZ_BMGC01000030.1"/>
</dbReference>
<proteinExistence type="predicted"/>
<dbReference type="AlphaFoldDB" id="A0A916TG90"/>
<name>A0A916TG90_9ACTN</name>
<evidence type="ECO:0000313" key="1">
    <source>
        <dbReference type="EMBL" id="GGB41952.1"/>
    </source>
</evidence>
<comment type="caution">
    <text evidence="1">The sequence shown here is derived from an EMBL/GenBank/DDBJ whole genome shotgun (WGS) entry which is preliminary data.</text>
</comment>
<dbReference type="InterPro" id="IPR003749">
    <property type="entry name" value="ThiS/MoaD-like"/>
</dbReference>
<sequence length="67" mass="6995">MTMTVTVNGDDHTFPDGTSMRAILAALEVGEEGIAVALDGEVHPRGAWDRPLFDGAEVEVLTAVQGG</sequence>
<dbReference type="InterPro" id="IPR016155">
    <property type="entry name" value="Mopterin_synth/thiamin_S_b"/>
</dbReference>
<organism evidence="1 2">
    <name type="scientific">Gordonia jinhuaensis</name>
    <dbReference type="NCBI Taxonomy" id="1517702"/>
    <lineage>
        <taxon>Bacteria</taxon>
        <taxon>Bacillati</taxon>
        <taxon>Actinomycetota</taxon>
        <taxon>Actinomycetes</taxon>
        <taxon>Mycobacteriales</taxon>
        <taxon>Gordoniaceae</taxon>
        <taxon>Gordonia</taxon>
    </lineage>
</organism>
<dbReference type="PANTHER" id="PTHR34472">
    <property type="entry name" value="SULFUR CARRIER PROTEIN THIS"/>
    <property type="match status" value="1"/>
</dbReference>
<dbReference type="Pfam" id="PF02597">
    <property type="entry name" value="ThiS"/>
    <property type="match status" value="1"/>
</dbReference>
<dbReference type="Gene3D" id="3.10.20.30">
    <property type="match status" value="1"/>
</dbReference>
<reference evidence="1" key="2">
    <citation type="submission" date="2020-09" db="EMBL/GenBank/DDBJ databases">
        <authorList>
            <person name="Sun Q."/>
            <person name="Zhou Y."/>
        </authorList>
    </citation>
    <scope>NUCLEOTIDE SEQUENCE</scope>
    <source>
        <strain evidence="1">CGMCC 1.12827</strain>
    </source>
</reference>
<gene>
    <name evidence="1" type="primary">thiS</name>
    <name evidence="1" type="ORF">GCM10011489_31890</name>
</gene>
<dbReference type="SUPFAM" id="SSF54285">
    <property type="entry name" value="MoaD/ThiS"/>
    <property type="match status" value="1"/>
</dbReference>
<protein>
    <submittedName>
        <fullName evidence="1">Thiamine biosynthesis protein ThiS</fullName>
    </submittedName>
</protein>
<keyword evidence="2" id="KW-1185">Reference proteome</keyword>
<dbReference type="PANTHER" id="PTHR34472:SF1">
    <property type="entry name" value="SULFUR CARRIER PROTEIN THIS"/>
    <property type="match status" value="1"/>
</dbReference>
<evidence type="ECO:0000313" key="2">
    <source>
        <dbReference type="Proteomes" id="UP000621454"/>
    </source>
</evidence>
<dbReference type="Proteomes" id="UP000621454">
    <property type="component" value="Unassembled WGS sequence"/>
</dbReference>
<accession>A0A916TG90</accession>
<dbReference type="CDD" id="cd00565">
    <property type="entry name" value="Ubl_ThiS"/>
    <property type="match status" value="1"/>
</dbReference>
<dbReference type="NCBIfam" id="TIGR01683">
    <property type="entry name" value="thiS"/>
    <property type="match status" value="1"/>
</dbReference>
<dbReference type="EMBL" id="BMGC01000030">
    <property type="protein sequence ID" value="GGB41952.1"/>
    <property type="molecule type" value="Genomic_DNA"/>
</dbReference>